<proteinExistence type="predicted"/>
<protein>
    <recommendedName>
        <fullName evidence="3">Nucleotidyltransferase domain-containing protein</fullName>
    </recommendedName>
</protein>
<evidence type="ECO:0000313" key="1">
    <source>
        <dbReference type="EMBL" id="MDN4484181.1"/>
    </source>
</evidence>
<gene>
    <name evidence="1" type="ORF">QQ002_11575</name>
</gene>
<name>A0AB35MK28_9MICO</name>
<evidence type="ECO:0008006" key="3">
    <source>
        <dbReference type="Google" id="ProtNLM"/>
    </source>
</evidence>
<accession>A0AB35MK28</accession>
<comment type="caution">
    <text evidence="1">The sequence shown here is derived from an EMBL/GenBank/DDBJ whole genome shotgun (WGS) entry which is preliminary data.</text>
</comment>
<organism evidence="1 2">
    <name type="scientific">Demequina lignilytica</name>
    <dbReference type="NCBI Taxonomy" id="3051663"/>
    <lineage>
        <taxon>Bacteria</taxon>
        <taxon>Bacillati</taxon>
        <taxon>Actinomycetota</taxon>
        <taxon>Actinomycetes</taxon>
        <taxon>Micrococcales</taxon>
        <taxon>Demequinaceae</taxon>
        <taxon>Demequina</taxon>
    </lineage>
</organism>
<dbReference type="EMBL" id="JAUHQB010000009">
    <property type="protein sequence ID" value="MDN4484181.1"/>
    <property type="molecule type" value="Genomic_DNA"/>
</dbReference>
<evidence type="ECO:0000313" key="2">
    <source>
        <dbReference type="Proteomes" id="UP001172756"/>
    </source>
</evidence>
<dbReference type="RefSeq" id="WP_301160826.1">
    <property type="nucleotide sequence ID" value="NZ_JAUHQB010000009.1"/>
</dbReference>
<reference evidence="1 2" key="1">
    <citation type="submission" date="2023-06" db="EMBL/GenBank/DDBJ databases">
        <title>SYSU T0a273.</title>
        <authorList>
            <person name="Gao L."/>
            <person name="Fang B.-Z."/>
            <person name="Li W.-J."/>
        </authorList>
    </citation>
    <scope>NUCLEOTIDE SEQUENCE [LARGE SCALE GENOMIC DNA]</scope>
    <source>
        <strain evidence="1 2">SYSU T0a273</strain>
    </source>
</reference>
<dbReference type="Proteomes" id="UP001172756">
    <property type="component" value="Unassembled WGS sequence"/>
</dbReference>
<sequence>MATTKPELARQLLMHLEQLEVRYALLHGSEQLLGNAPMSDVDVVVDRDPIKIVRELARQQGELTPFLAWEYDTGALTTFWVTSDLADGVQLDLICDPHGRGKYGLRTLAALDHIDHSVWPPQLDAMSRNAYLACKRLVKGDAKRMRDAMEASIMLPGGEALSRELLARHQVALAFARAGRLPTRLYARLCAVRARLTPRMLRRLRDRPGHVFSVSDPAVGLRAYRALSEYMLEVVARERPRLATRVADQLRTVRPIVYIHIGSKSSAANAIEDLGRLASDDVLRSEKRV</sequence>
<dbReference type="AlphaFoldDB" id="A0AB35MK28"/>